<evidence type="ECO:0000256" key="1">
    <source>
        <dbReference type="SAM" id="MobiDB-lite"/>
    </source>
</evidence>
<feature type="compositionally biased region" description="Low complexity" evidence="1">
    <location>
        <begin position="327"/>
        <end position="341"/>
    </location>
</feature>
<evidence type="ECO:0008006" key="5">
    <source>
        <dbReference type="Google" id="ProtNLM"/>
    </source>
</evidence>
<dbReference type="Proteomes" id="UP001500427">
    <property type="component" value="Unassembled WGS sequence"/>
</dbReference>
<feature type="compositionally biased region" description="Low complexity" evidence="1">
    <location>
        <begin position="368"/>
        <end position="377"/>
    </location>
</feature>
<keyword evidence="2" id="KW-0472">Membrane</keyword>
<feature type="compositionally biased region" description="Low complexity" evidence="1">
    <location>
        <begin position="281"/>
        <end position="291"/>
    </location>
</feature>
<protein>
    <recommendedName>
        <fullName evidence="5">GDSL-like lipase/acylhydrolase family protein</fullName>
    </recommendedName>
</protein>
<comment type="caution">
    <text evidence="3">The sequence shown here is derived from an EMBL/GenBank/DDBJ whole genome shotgun (WGS) entry which is preliminary data.</text>
</comment>
<dbReference type="RefSeq" id="WP_345506695.1">
    <property type="nucleotide sequence ID" value="NZ_BAABIW010000009.1"/>
</dbReference>
<feature type="region of interest" description="Disordered" evidence="1">
    <location>
        <begin position="33"/>
        <end position="57"/>
    </location>
</feature>
<dbReference type="InterPro" id="IPR036514">
    <property type="entry name" value="SGNH_hydro_sf"/>
</dbReference>
<feature type="transmembrane region" description="Helical" evidence="2">
    <location>
        <begin position="12"/>
        <end position="32"/>
    </location>
</feature>
<keyword evidence="4" id="KW-1185">Reference proteome</keyword>
<organism evidence="3 4">
    <name type="scientific">Terrabacter aeriphilus</name>
    <dbReference type="NCBI Taxonomy" id="515662"/>
    <lineage>
        <taxon>Bacteria</taxon>
        <taxon>Bacillati</taxon>
        <taxon>Actinomycetota</taxon>
        <taxon>Actinomycetes</taxon>
        <taxon>Micrococcales</taxon>
        <taxon>Intrasporangiaceae</taxon>
        <taxon>Terrabacter</taxon>
    </lineage>
</organism>
<keyword evidence="2" id="KW-1133">Transmembrane helix</keyword>
<keyword evidence="2" id="KW-0812">Transmembrane</keyword>
<name>A0ABP9J8X5_9MICO</name>
<evidence type="ECO:0000313" key="4">
    <source>
        <dbReference type="Proteomes" id="UP001500427"/>
    </source>
</evidence>
<feature type="region of interest" description="Disordered" evidence="1">
    <location>
        <begin position="281"/>
        <end position="377"/>
    </location>
</feature>
<dbReference type="Gene3D" id="3.40.50.1110">
    <property type="entry name" value="SGNH hydrolase"/>
    <property type="match status" value="1"/>
</dbReference>
<reference evidence="4" key="1">
    <citation type="journal article" date="2019" name="Int. J. Syst. Evol. Microbiol.">
        <title>The Global Catalogue of Microorganisms (GCM) 10K type strain sequencing project: providing services to taxonomists for standard genome sequencing and annotation.</title>
        <authorList>
            <consortium name="The Broad Institute Genomics Platform"/>
            <consortium name="The Broad Institute Genome Sequencing Center for Infectious Disease"/>
            <person name="Wu L."/>
            <person name="Ma J."/>
        </authorList>
    </citation>
    <scope>NUCLEOTIDE SEQUENCE [LARGE SCALE GENOMIC DNA]</scope>
    <source>
        <strain evidence="4">JCM 17687</strain>
    </source>
</reference>
<evidence type="ECO:0000313" key="3">
    <source>
        <dbReference type="EMBL" id="GAA5022879.1"/>
    </source>
</evidence>
<sequence length="377" mass="38961">MRRFKGTDLSLGLLAVAVNVLLVTGVVMLTAGRSDTLPEPTPTPTRATSTTTPPPTVAAPTPIAPAMALTRLATATRPVTLAVLGDGTGDEEGEWVTALGTLLGRDHQVVLHNLDASDPTRYADKLTYGKKGPTFTIWNGSRRSAPADYAVKRLPFLVPQRPDAVLLSYGRDDSADNIASHLGTTYQAISTRWPGVPVAVVLQAPERDDVSGVVREAARAWAKTRGLSTIDVAAALRKAGDPNQFVSVVDPPSVNQRGGELWGLAVYRALGGTAPDPVVPAAPTVSASTPAAPLPSYTPVPTRPRPPYTPPPVDPTTDPEPTPTPTDPGTGTPEPSTTAPTTPTPDPTTPTSEPITPPPPADGGGGSVVDVPGADGQ</sequence>
<gene>
    <name evidence="3" type="ORF">GCM10023258_13570</name>
</gene>
<dbReference type="EMBL" id="BAABIW010000009">
    <property type="protein sequence ID" value="GAA5022879.1"/>
    <property type="molecule type" value="Genomic_DNA"/>
</dbReference>
<proteinExistence type="predicted"/>
<feature type="compositionally biased region" description="Pro residues" evidence="1">
    <location>
        <begin position="292"/>
        <end position="326"/>
    </location>
</feature>
<dbReference type="SUPFAM" id="SSF52266">
    <property type="entry name" value="SGNH hydrolase"/>
    <property type="match status" value="1"/>
</dbReference>
<evidence type="ECO:0000256" key="2">
    <source>
        <dbReference type="SAM" id="Phobius"/>
    </source>
</evidence>
<accession>A0ABP9J8X5</accession>